<keyword evidence="3" id="KW-1185">Reference proteome</keyword>
<keyword evidence="2" id="KW-0808">Transferase</keyword>
<dbReference type="RefSeq" id="WP_085865686.1">
    <property type="nucleotide sequence ID" value="NZ_FWFT01000007.1"/>
</dbReference>
<dbReference type="OrthoDB" id="118340at2"/>
<dbReference type="PANTHER" id="PTHR46656:SF3">
    <property type="entry name" value="PUTATIVE-RELATED"/>
    <property type="match status" value="1"/>
</dbReference>
<dbReference type="InterPro" id="IPR001296">
    <property type="entry name" value="Glyco_trans_1"/>
</dbReference>
<name>A0A1Y5THE3_9RHOB</name>
<dbReference type="EMBL" id="FWFT01000007">
    <property type="protein sequence ID" value="SLN62091.1"/>
    <property type="molecule type" value="Genomic_DNA"/>
</dbReference>
<dbReference type="AlphaFoldDB" id="A0A1Y5THE3"/>
<evidence type="ECO:0000259" key="1">
    <source>
        <dbReference type="Pfam" id="PF00534"/>
    </source>
</evidence>
<accession>A0A1Y5THE3</accession>
<organism evidence="2 3">
    <name type="scientific">Pseudooctadecabacter jejudonensis</name>
    <dbReference type="NCBI Taxonomy" id="1391910"/>
    <lineage>
        <taxon>Bacteria</taxon>
        <taxon>Pseudomonadati</taxon>
        <taxon>Pseudomonadota</taxon>
        <taxon>Alphaproteobacteria</taxon>
        <taxon>Rhodobacterales</taxon>
        <taxon>Paracoccaceae</taxon>
        <taxon>Pseudooctadecabacter</taxon>
    </lineage>
</organism>
<dbReference type="PANTHER" id="PTHR46656">
    <property type="entry name" value="PUTATIVE-RELATED"/>
    <property type="match status" value="1"/>
</dbReference>
<feature type="domain" description="Glycosyl transferase family 1" evidence="1">
    <location>
        <begin position="413"/>
        <end position="467"/>
    </location>
</feature>
<gene>
    <name evidence="2" type="ORF">PSJ8397_03292</name>
</gene>
<proteinExistence type="predicted"/>
<dbReference type="Proteomes" id="UP000193623">
    <property type="component" value="Unassembled WGS sequence"/>
</dbReference>
<dbReference type="SUPFAM" id="SSF53756">
    <property type="entry name" value="UDP-Glycosyltransferase/glycogen phosphorylase"/>
    <property type="match status" value="1"/>
</dbReference>
<evidence type="ECO:0000313" key="2">
    <source>
        <dbReference type="EMBL" id="SLN62091.1"/>
    </source>
</evidence>
<sequence>MNLQDKDWYDWAIFWWAHLQVKSLHCEDCLVPDFMVERLKRVEDDVPFPISDYMRRVTMEIPTFGVFDLSTVDGRRDLTCAFAMRAASRPETWRYLPDGTLDRLFDKKDAFATFAAKIDEDLAGITRDTYAQAMRHANFDLDTMEGLFFTAEGHRVECAALPPIAPSDDPVDVQVIGPFKKASGLGQAVRLSAEMLEAQGFDVNKVDFGLDNPAPEGFSRAEAVSNYQEAKVNIIHLNGEAIPLAYAYQPDAFTDSYNIGYFFWELDSPGACHYLGMDMLDEIWVSTDFGVSIFQSHVDIPVTNVGMSYEDMPEIERDDARAFLEKTAKLTSDHFVMMVTFDSFSFVQRKNPIGVLKAFMAAFPKDDPASASVRLVIKTQNRTKVADVAQLKIWDDIDKLLAKDSRIVLINETLPYKDLLRLKKGSDAYISLHRSEGWGFGLIEAMNLGVPVLTTAYSGNMDFCAPDTCWLVDCDLVELKPNDYIFVREGQKWADPDLDDTVRAMREIVSDPAERAKRVKAAYTKIKTEFSTDPIGQRYAKRLNEIHTALANTKKGLKGPN</sequence>
<reference evidence="2 3" key="1">
    <citation type="submission" date="2017-03" db="EMBL/GenBank/DDBJ databases">
        <authorList>
            <person name="Afonso C.L."/>
            <person name="Miller P.J."/>
            <person name="Scott M.A."/>
            <person name="Spackman E."/>
            <person name="Goraichik I."/>
            <person name="Dimitrov K.M."/>
            <person name="Suarez D.L."/>
            <person name="Swayne D.E."/>
        </authorList>
    </citation>
    <scope>NUCLEOTIDE SEQUENCE [LARGE SCALE GENOMIC DNA]</scope>
    <source>
        <strain evidence="2 3">CECT 8397</strain>
    </source>
</reference>
<dbReference type="Gene3D" id="3.40.50.2000">
    <property type="entry name" value="Glycogen Phosphorylase B"/>
    <property type="match status" value="1"/>
</dbReference>
<dbReference type="Pfam" id="PF00534">
    <property type="entry name" value="Glycos_transf_1"/>
    <property type="match status" value="1"/>
</dbReference>
<evidence type="ECO:0000313" key="3">
    <source>
        <dbReference type="Proteomes" id="UP000193623"/>
    </source>
</evidence>
<protein>
    <submittedName>
        <fullName evidence="2">Glycosyl transferases group 1</fullName>
    </submittedName>
</protein>
<dbReference type="GO" id="GO:0016757">
    <property type="term" value="F:glycosyltransferase activity"/>
    <property type="evidence" value="ECO:0007669"/>
    <property type="project" value="InterPro"/>
</dbReference>